<protein>
    <submittedName>
        <fullName evidence="1">Uncharacterized protein</fullName>
    </submittedName>
</protein>
<accession>A0A8S5U1W8</accession>
<proteinExistence type="predicted"/>
<reference evidence="1" key="1">
    <citation type="journal article" date="2021" name="Proc. Natl. Acad. Sci. U.S.A.">
        <title>A Catalog of Tens of Thousands of Viruses from Human Metagenomes Reveals Hidden Associations with Chronic Diseases.</title>
        <authorList>
            <person name="Tisza M.J."/>
            <person name="Buck C.B."/>
        </authorList>
    </citation>
    <scope>NUCLEOTIDE SEQUENCE</scope>
    <source>
        <strain evidence="1">CtdHi7</strain>
    </source>
</reference>
<dbReference type="EMBL" id="BK015985">
    <property type="protein sequence ID" value="DAF88426.1"/>
    <property type="molecule type" value="Genomic_DNA"/>
</dbReference>
<organism evidence="1">
    <name type="scientific">Siphoviridae sp. ctdHi7</name>
    <dbReference type="NCBI Taxonomy" id="2825577"/>
    <lineage>
        <taxon>Viruses</taxon>
        <taxon>Duplodnaviria</taxon>
        <taxon>Heunggongvirae</taxon>
        <taxon>Uroviricota</taxon>
        <taxon>Caudoviricetes</taxon>
    </lineage>
</organism>
<sequence>MTCQYGVWYNVNCKITDTAARRKPGGYIFYLAMPRIGTIQTKGGAYLWRYAKLK</sequence>
<name>A0A8S5U1W8_9CAUD</name>
<evidence type="ECO:0000313" key="1">
    <source>
        <dbReference type="EMBL" id="DAF88426.1"/>
    </source>
</evidence>